<dbReference type="InterPro" id="IPR011011">
    <property type="entry name" value="Znf_FYVE_PHD"/>
</dbReference>
<dbReference type="InterPro" id="IPR050701">
    <property type="entry name" value="Histone_Mod_Regulator"/>
</dbReference>
<comment type="caution">
    <text evidence="14">The sequence shown here is derived from an EMBL/GenBank/DDBJ whole genome shotgun (WGS) entry which is preliminary data.</text>
</comment>
<keyword evidence="15" id="KW-1185">Reference proteome</keyword>
<feature type="compositionally biased region" description="Polar residues" evidence="10">
    <location>
        <begin position="74"/>
        <end position="88"/>
    </location>
</feature>
<reference evidence="14" key="1">
    <citation type="submission" date="2020-12" db="EMBL/GenBank/DDBJ databases">
        <title>Metabolic potential, ecology and presence of endohyphal bacteria is reflected in genomic diversity of Mucoromycotina.</title>
        <authorList>
            <person name="Muszewska A."/>
            <person name="Okrasinska A."/>
            <person name="Steczkiewicz K."/>
            <person name="Drgas O."/>
            <person name="Orlowska M."/>
            <person name="Perlinska-Lenart U."/>
            <person name="Aleksandrzak-Piekarczyk T."/>
            <person name="Szatraj K."/>
            <person name="Zielenkiewicz U."/>
            <person name="Pilsyk S."/>
            <person name="Malc E."/>
            <person name="Mieczkowski P."/>
            <person name="Kruszewska J.S."/>
            <person name="Biernat P."/>
            <person name="Pawlowska J."/>
        </authorList>
    </citation>
    <scope>NUCLEOTIDE SEQUENCE</scope>
    <source>
        <strain evidence="14">WA0000067209</strain>
    </source>
</reference>
<dbReference type="PROSITE" id="PS50016">
    <property type="entry name" value="ZF_PHD_2"/>
    <property type="match status" value="1"/>
</dbReference>
<feature type="domain" description="Bromo" evidence="11">
    <location>
        <begin position="818"/>
        <end position="880"/>
    </location>
</feature>
<dbReference type="Pfam" id="PF13831">
    <property type="entry name" value="PHD_2"/>
    <property type="match status" value="1"/>
</dbReference>
<evidence type="ECO:0000256" key="3">
    <source>
        <dbReference type="ARBA" id="ARBA00022737"/>
    </source>
</evidence>
<dbReference type="InterPro" id="IPR036427">
    <property type="entry name" value="Bromodomain-like_sf"/>
</dbReference>
<feature type="compositionally biased region" description="Low complexity" evidence="10">
    <location>
        <begin position="226"/>
        <end position="239"/>
    </location>
</feature>
<dbReference type="GO" id="GO:0005634">
    <property type="term" value="C:nucleus"/>
    <property type="evidence" value="ECO:0007669"/>
    <property type="project" value="UniProtKB-SubCell"/>
</dbReference>
<evidence type="ECO:0008006" key="16">
    <source>
        <dbReference type="Google" id="ProtNLM"/>
    </source>
</evidence>
<evidence type="ECO:0000256" key="4">
    <source>
        <dbReference type="ARBA" id="ARBA00022771"/>
    </source>
</evidence>
<dbReference type="PRINTS" id="PR00503">
    <property type="entry name" value="BROMODOMAIN"/>
</dbReference>
<dbReference type="OrthoDB" id="20839at2759"/>
<feature type="compositionally biased region" description="Polar residues" evidence="10">
    <location>
        <begin position="251"/>
        <end position="269"/>
    </location>
</feature>
<feature type="compositionally biased region" description="Basic and acidic residues" evidence="10">
    <location>
        <begin position="89"/>
        <end position="105"/>
    </location>
</feature>
<feature type="compositionally biased region" description="Polar residues" evidence="10">
    <location>
        <begin position="995"/>
        <end position="1004"/>
    </location>
</feature>
<feature type="compositionally biased region" description="Acidic residues" evidence="10">
    <location>
        <begin position="216"/>
        <end position="225"/>
    </location>
</feature>
<dbReference type="InterPro" id="IPR013083">
    <property type="entry name" value="Znf_RING/FYVE/PHD"/>
</dbReference>
<dbReference type="Proteomes" id="UP000654370">
    <property type="component" value="Unassembled WGS sequence"/>
</dbReference>
<keyword evidence="3" id="KW-0677">Repeat</keyword>
<dbReference type="InterPro" id="IPR001487">
    <property type="entry name" value="Bromodomain"/>
</dbReference>
<dbReference type="SUPFAM" id="SSF57903">
    <property type="entry name" value="FYVE/PHD zinc finger"/>
    <property type="match status" value="1"/>
</dbReference>
<sequence>MVSPPNSNLLKQRHFQSEISSWYYGYINRWCMAEAGAILSSAMASQELPKPPARRGRPRRKGGPSRTVVPTLLSPISRTDQPQNQASHDPTDVRPREERSYKEFFPDLDLTTPLSIVRTHAPENDALLTSEPIPDTPEPSQKEVGTTEQTDENDDLTASRSTRSFDKLPNGNKHTTPTSELSSTGMLGAITRTFNFARSQLAKKENGNVSVQESSPDFEESDLSSEGDSAATSSEEAASTPKSIQKHDQQESTNMQSQAGDSNPYQALSTRPMHGTADVSSSSAPTQQVTLNLPKPSFWKIEEPKVKKSRAEKLQNDVDASDADETFKRPENHYIRYIEPTEIDLFETVEYDMDEQDEAWLRLLNAERRKEGLGSLSTDLFENMMDQIEKLWFDLVKNLPKPSADEPALDSECAICDDGECENSNAIVFCDGCNLAVHQDCYGIPYIPEGQWLCRKCMVSPEVPVSCLFCPNEGGAFKQTNTNKWAHLLCAIWIPEVGVSNSVYMEPVDNIENIPKSRWKLSCYVCRRRTGACIQCDNKHCFTAFHVTCARKAKLYMKMKTHNPHYDGGMLRAYCDKHTPRDYKEQVNMHRTLAAAQRSFGARSNITVYTPADSEDEDDYLPSSDEDITGGKTYKKKTGDQRGRKSKTGDLRAQSMNQLSRSSKAARAHQHQYTSGAPIAPEYIIDKLENLKALRAANHLRRKSQLVISVCRYWSLKRESRRGAPLLKRLHLEPWTASSSQNKQTEVEKARRAAAMMSLRADLERVRMLSEQVQKRERHKLERLRKQKAYLEIILFPLEYILKPILEDLMEFDKKDFFATPVTDEIAPDYRDIVKEPMAFSVMIDKLNSHSYSSVEEFDYDVKLICRNSMTYNKADTPYFKVAQKMESHSQPIIEQAKQDYASMKISANTGILDVDLHPEIFTYNLLKIPTAEEQAAEDQAKQKKAEEEERARLLKEKKEAQEKSTREKQEQKKAAAQARAEAARQPQDNKRTTRSMQVESTPIGSVKPGRKLSHEAKKLLQTRAIESHPVEPPSPSKKVQRGFYYETESSDEEVATTPETKVKSSVKKEPEPRRLRSRPEQEQPIVPKQSTKKPTQKEQPKRKARTPDSIGPLETSSPKKKTKTEQVDGNLLEDGRVVWARVIGFPAHPAKIVDHTKHDVEKHIMESRTDLHRVLVQFYEVNEKHQCALGDVENDTEKLLLAKRTKKPTRIIEVRRGYQRACQVIGFDGQAVIDKVFGEKRGRGRQATLNNNN</sequence>
<evidence type="ECO:0000256" key="8">
    <source>
        <dbReference type="PROSITE-ProRule" id="PRU00035"/>
    </source>
</evidence>
<dbReference type="CDD" id="cd15492">
    <property type="entry name" value="PHD_BRPF_JADE_like"/>
    <property type="match status" value="1"/>
</dbReference>
<dbReference type="InterPro" id="IPR019786">
    <property type="entry name" value="Zinc_finger_PHD-type_CS"/>
</dbReference>
<evidence type="ECO:0000256" key="9">
    <source>
        <dbReference type="PROSITE-ProRule" id="PRU00146"/>
    </source>
</evidence>
<evidence type="ECO:0000259" key="11">
    <source>
        <dbReference type="PROSITE" id="PS50014"/>
    </source>
</evidence>
<dbReference type="PANTHER" id="PTHR13793">
    <property type="entry name" value="PHD FINGER PROTEINS"/>
    <property type="match status" value="1"/>
</dbReference>
<accession>A0A8H7UCP1</accession>
<feature type="compositionally biased region" description="Basic residues" evidence="10">
    <location>
        <begin position="52"/>
        <end position="63"/>
    </location>
</feature>
<dbReference type="PROSITE" id="PS01359">
    <property type="entry name" value="ZF_PHD_1"/>
    <property type="match status" value="1"/>
</dbReference>
<dbReference type="SMART" id="SM00297">
    <property type="entry name" value="BROMO"/>
    <property type="match status" value="1"/>
</dbReference>
<dbReference type="Pfam" id="PF10513">
    <property type="entry name" value="EPL1"/>
    <property type="match status" value="1"/>
</dbReference>
<dbReference type="Pfam" id="PF13832">
    <property type="entry name" value="zf-HC5HC2H_2"/>
    <property type="match status" value="1"/>
</dbReference>
<feature type="domain" description="PHD-type" evidence="12">
    <location>
        <begin position="410"/>
        <end position="460"/>
    </location>
</feature>
<proteinExistence type="predicted"/>
<keyword evidence="7" id="KW-0539">Nucleus</keyword>
<feature type="region of interest" description="Disordered" evidence="10">
    <location>
        <begin position="956"/>
        <end position="1129"/>
    </location>
</feature>
<dbReference type="PANTHER" id="PTHR13793:SF107">
    <property type="entry name" value="BROMODOMAIN-CONTAINING PROTEIN HOMOLOG"/>
    <property type="match status" value="1"/>
</dbReference>
<feature type="region of interest" description="Disordered" evidence="10">
    <location>
        <begin position="613"/>
        <end position="673"/>
    </location>
</feature>
<evidence type="ECO:0000256" key="2">
    <source>
        <dbReference type="ARBA" id="ARBA00022723"/>
    </source>
</evidence>
<feature type="region of interest" description="Disordered" evidence="10">
    <location>
        <begin position="45"/>
        <end position="105"/>
    </location>
</feature>
<feature type="compositionally biased region" description="Polar residues" evidence="10">
    <location>
        <begin position="172"/>
        <end position="184"/>
    </location>
</feature>
<evidence type="ECO:0000313" key="15">
    <source>
        <dbReference type="Proteomes" id="UP000654370"/>
    </source>
</evidence>
<dbReference type="SUPFAM" id="SSF63748">
    <property type="entry name" value="Tudor/PWWP/MBT"/>
    <property type="match status" value="1"/>
</dbReference>
<dbReference type="InterPro" id="IPR034732">
    <property type="entry name" value="EPHD"/>
</dbReference>
<feature type="compositionally biased region" description="Polar residues" evidence="10">
    <location>
        <begin position="654"/>
        <end position="663"/>
    </location>
</feature>
<feature type="region of interest" description="Disordered" evidence="10">
    <location>
        <begin position="204"/>
        <end position="291"/>
    </location>
</feature>
<dbReference type="Gene3D" id="1.20.920.10">
    <property type="entry name" value="Bromodomain-like"/>
    <property type="match status" value="1"/>
</dbReference>
<dbReference type="GO" id="GO:0008270">
    <property type="term" value="F:zinc ion binding"/>
    <property type="evidence" value="ECO:0007669"/>
    <property type="project" value="UniProtKB-KW"/>
</dbReference>
<feature type="compositionally biased region" description="Basic and acidic residues" evidence="10">
    <location>
        <begin position="1061"/>
        <end position="1082"/>
    </location>
</feature>
<evidence type="ECO:0000256" key="5">
    <source>
        <dbReference type="ARBA" id="ARBA00022833"/>
    </source>
</evidence>
<dbReference type="Pfam" id="PF00439">
    <property type="entry name" value="Bromodomain"/>
    <property type="match status" value="1"/>
</dbReference>
<keyword evidence="4 9" id="KW-0863">Zinc-finger</keyword>
<evidence type="ECO:0000256" key="10">
    <source>
        <dbReference type="SAM" id="MobiDB-lite"/>
    </source>
</evidence>
<feature type="domain" description="PHD-type" evidence="13">
    <location>
        <begin position="464"/>
        <end position="579"/>
    </location>
</feature>
<evidence type="ECO:0000256" key="1">
    <source>
        <dbReference type="ARBA" id="ARBA00004123"/>
    </source>
</evidence>
<evidence type="ECO:0000313" key="14">
    <source>
        <dbReference type="EMBL" id="KAG2178085.1"/>
    </source>
</evidence>
<dbReference type="EMBL" id="JAEPQZ010000008">
    <property type="protein sequence ID" value="KAG2178085.1"/>
    <property type="molecule type" value="Genomic_DNA"/>
</dbReference>
<dbReference type="InterPro" id="IPR019787">
    <property type="entry name" value="Znf_PHD-finger"/>
</dbReference>
<dbReference type="FunFam" id="3.30.40.10:FF:000007">
    <property type="entry name" value="Bromodomain containing 1, isoform CRA_b"/>
    <property type="match status" value="1"/>
</dbReference>
<dbReference type="CDD" id="cd15670">
    <property type="entry name" value="ePHD_BRPF"/>
    <property type="match status" value="1"/>
</dbReference>
<comment type="subcellular location">
    <subcellularLocation>
        <location evidence="1">Nucleus</location>
    </subcellularLocation>
</comment>
<keyword evidence="6 8" id="KW-0103">Bromodomain</keyword>
<evidence type="ECO:0000259" key="12">
    <source>
        <dbReference type="PROSITE" id="PS50016"/>
    </source>
</evidence>
<dbReference type="Gene3D" id="3.30.40.10">
    <property type="entry name" value="Zinc/RING finger domain, C3HC4 (zinc finger)"/>
    <property type="match status" value="2"/>
</dbReference>
<keyword evidence="2" id="KW-0479">Metal-binding</keyword>
<evidence type="ECO:0000259" key="13">
    <source>
        <dbReference type="PROSITE" id="PS51805"/>
    </source>
</evidence>
<evidence type="ECO:0000256" key="7">
    <source>
        <dbReference type="ARBA" id="ARBA00023242"/>
    </source>
</evidence>
<feature type="compositionally biased region" description="Basic and acidic residues" evidence="10">
    <location>
        <begin position="637"/>
        <end position="650"/>
    </location>
</feature>
<dbReference type="InterPro" id="IPR000313">
    <property type="entry name" value="PWWP_dom"/>
</dbReference>
<feature type="compositionally biased region" description="Acidic residues" evidence="10">
    <location>
        <begin position="613"/>
        <end position="628"/>
    </location>
</feature>
<protein>
    <recommendedName>
        <fullName evidence="16">Peregrin</fullName>
    </recommendedName>
</protein>
<dbReference type="AlphaFoldDB" id="A0A8H7UCP1"/>
<dbReference type="GO" id="GO:0006357">
    <property type="term" value="P:regulation of transcription by RNA polymerase II"/>
    <property type="evidence" value="ECO:0007669"/>
    <property type="project" value="TreeGrafter"/>
</dbReference>
<dbReference type="InterPro" id="IPR019542">
    <property type="entry name" value="Enhancer_polycomb-like_N"/>
</dbReference>
<dbReference type="SMART" id="SM00249">
    <property type="entry name" value="PHD"/>
    <property type="match status" value="2"/>
</dbReference>
<gene>
    <name evidence="14" type="ORF">INT43_003338</name>
</gene>
<dbReference type="InterPro" id="IPR001965">
    <property type="entry name" value="Znf_PHD"/>
</dbReference>
<keyword evidence="5" id="KW-0862">Zinc</keyword>
<feature type="compositionally biased region" description="Low complexity" evidence="10">
    <location>
        <begin position="975"/>
        <end position="986"/>
    </location>
</feature>
<evidence type="ECO:0000256" key="6">
    <source>
        <dbReference type="ARBA" id="ARBA00023117"/>
    </source>
</evidence>
<dbReference type="PROSITE" id="PS50014">
    <property type="entry name" value="BROMODOMAIN_2"/>
    <property type="match status" value="1"/>
</dbReference>
<feature type="compositionally biased region" description="Polar residues" evidence="10">
    <location>
        <begin position="278"/>
        <end position="291"/>
    </location>
</feature>
<dbReference type="SUPFAM" id="SSF47370">
    <property type="entry name" value="Bromodomain"/>
    <property type="match status" value="1"/>
</dbReference>
<organism evidence="14 15">
    <name type="scientific">Mortierella isabellina</name>
    <name type="common">Filamentous fungus</name>
    <name type="synonym">Umbelopsis isabellina</name>
    <dbReference type="NCBI Taxonomy" id="91625"/>
    <lineage>
        <taxon>Eukaryota</taxon>
        <taxon>Fungi</taxon>
        <taxon>Fungi incertae sedis</taxon>
        <taxon>Mucoromycota</taxon>
        <taxon>Mucoromycotina</taxon>
        <taxon>Umbelopsidomycetes</taxon>
        <taxon>Umbelopsidales</taxon>
        <taxon>Umbelopsidaceae</taxon>
        <taxon>Umbelopsis</taxon>
    </lineage>
</organism>
<dbReference type="Pfam" id="PF00855">
    <property type="entry name" value="PWWP"/>
    <property type="match status" value="1"/>
</dbReference>
<dbReference type="FunFam" id="3.30.40.10:FF:000008">
    <property type="entry name" value="Bromodomain containing 1, isoform CRA_a"/>
    <property type="match status" value="1"/>
</dbReference>
<dbReference type="Gene3D" id="2.30.30.140">
    <property type="match status" value="1"/>
</dbReference>
<feature type="region of interest" description="Disordered" evidence="10">
    <location>
        <begin position="123"/>
        <end position="184"/>
    </location>
</feature>
<name>A0A8H7UCP1_MORIS</name>
<dbReference type="GO" id="GO:0006325">
    <property type="term" value="P:chromatin organization"/>
    <property type="evidence" value="ECO:0007669"/>
    <property type="project" value="UniProtKB-ARBA"/>
</dbReference>
<dbReference type="PROSITE" id="PS51805">
    <property type="entry name" value="EPHD"/>
    <property type="match status" value="1"/>
</dbReference>
<feature type="compositionally biased region" description="Basic and acidic residues" evidence="10">
    <location>
        <begin position="956"/>
        <end position="974"/>
    </location>
</feature>